<evidence type="ECO:0000256" key="8">
    <source>
        <dbReference type="RuleBase" id="RU368020"/>
    </source>
</evidence>
<keyword evidence="6 8" id="KW-0411">Iron-sulfur</keyword>
<comment type="caution">
    <text evidence="10">The sequence shown here is derived from an EMBL/GenBank/DDBJ whole genome shotgun (WGS) entry which is preliminary data.</text>
</comment>
<protein>
    <recommendedName>
        <fullName evidence="8">Ferredoxin</fullName>
    </recommendedName>
</protein>
<dbReference type="InterPro" id="IPR001080">
    <property type="entry name" value="3Fe4S_ferredoxin"/>
</dbReference>
<evidence type="ECO:0000256" key="1">
    <source>
        <dbReference type="ARBA" id="ARBA00001927"/>
    </source>
</evidence>
<evidence type="ECO:0000313" key="11">
    <source>
        <dbReference type="Proteomes" id="UP001240236"/>
    </source>
</evidence>
<dbReference type="InterPro" id="IPR051269">
    <property type="entry name" value="Fe-S_cluster_ET"/>
</dbReference>
<dbReference type="InterPro" id="IPR017896">
    <property type="entry name" value="4Fe4S_Fe-S-bd"/>
</dbReference>
<dbReference type="PROSITE" id="PS51379">
    <property type="entry name" value="4FE4S_FER_2"/>
    <property type="match status" value="1"/>
</dbReference>
<dbReference type="RefSeq" id="WP_307235265.1">
    <property type="nucleotide sequence ID" value="NZ_JAUSUZ010000001.1"/>
</dbReference>
<keyword evidence="4 8" id="KW-0249">Electron transport</keyword>
<keyword evidence="3 8" id="KW-0479">Metal-binding</keyword>
<dbReference type="Gene3D" id="3.30.70.20">
    <property type="match status" value="1"/>
</dbReference>
<evidence type="ECO:0000256" key="7">
    <source>
        <dbReference type="ARBA" id="ARBA00023291"/>
    </source>
</evidence>
<keyword evidence="2 8" id="KW-0813">Transport</keyword>
<evidence type="ECO:0000256" key="4">
    <source>
        <dbReference type="ARBA" id="ARBA00022982"/>
    </source>
</evidence>
<evidence type="ECO:0000256" key="3">
    <source>
        <dbReference type="ARBA" id="ARBA00022723"/>
    </source>
</evidence>
<sequence>MKVTADRDRCIGTGMCALTAPAIFDQDQDEALVIVIDETPPEDARRVVEAAAGRCPSGAIQLR</sequence>
<dbReference type="AlphaFoldDB" id="A0AAE3VVR8"/>
<evidence type="ECO:0000259" key="9">
    <source>
        <dbReference type="PROSITE" id="PS51379"/>
    </source>
</evidence>
<dbReference type="Pfam" id="PF13370">
    <property type="entry name" value="Fer4_13"/>
    <property type="match status" value="1"/>
</dbReference>
<dbReference type="SUPFAM" id="SSF54862">
    <property type="entry name" value="4Fe-4S ferredoxins"/>
    <property type="match status" value="1"/>
</dbReference>
<gene>
    <name evidence="10" type="ORF">J2S42_000786</name>
</gene>
<keyword evidence="7" id="KW-0003">3Fe-4S</keyword>
<dbReference type="GO" id="GO:0005506">
    <property type="term" value="F:iron ion binding"/>
    <property type="evidence" value="ECO:0007669"/>
    <property type="project" value="UniProtKB-UniRule"/>
</dbReference>
<dbReference type="PANTHER" id="PTHR36923:SF3">
    <property type="entry name" value="FERREDOXIN"/>
    <property type="match status" value="1"/>
</dbReference>
<name>A0AAE3VVR8_9ACTN</name>
<proteinExistence type="predicted"/>
<dbReference type="EMBL" id="JAUSUZ010000001">
    <property type="protein sequence ID" value="MDQ0364117.1"/>
    <property type="molecule type" value="Genomic_DNA"/>
</dbReference>
<dbReference type="GO" id="GO:0009055">
    <property type="term" value="F:electron transfer activity"/>
    <property type="evidence" value="ECO:0007669"/>
    <property type="project" value="UniProtKB-UniRule"/>
</dbReference>
<evidence type="ECO:0000256" key="6">
    <source>
        <dbReference type="ARBA" id="ARBA00023014"/>
    </source>
</evidence>
<accession>A0AAE3VVR8</accession>
<keyword evidence="11" id="KW-1185">Reference proteome</keyword>
<evidence type="ECO:0000256" key="5">
    <source>
        <dbReference type="ARBA" id="ARBA00023004"/>
    </source>
</evidence>
<keyword evidence="5 8" id="KW-0408">Iron</keyword>
<organism evidence="10 11">
    <name type="scientific">Catenuloplanes indicus</name>
    <dbReference type="NCBI Taxonomy" id="137267"/>
    <lineage>
        <taxon>Bacteria</taxon>
        <taxon>Bacillati</taxon>
        <taxon>Actinomycetota</taxon>
        <taxon>Actinomycetes</taxon>
        <taxon>Micromonosporales</taxon>
        <taxon>Micromonosporaceae</taxon>
        <taxon>Catenuloplanes</taxon>
    </lineage>
</organism>
<dbReference type="PRINTS" id="PR00352">
    <property type="entry name" value="3FE4SFRDOXIN"/>
</dbReference>
<dbReference type="GO" id="GO:0051538">
    <property type="term" value="F:3 iron, 4 sulfur cluster binding"/>
    <property type="evidence" value="ECO:0007669"/>
    <property type="project" value="UniProtKB-KW"/>
</dbReference>
<feature type="domain" description="4Fe-4S ferredoxin-type" evidence="9">
    <location>
        <begin position="1"/>
        <end position="29"/>
    </location>
</feature>
<comment type="function">
    <text evidence="8">Ferredoxins are iron-sulfur proteins that transfer electrons in a wide variety of metabolic reactions.</text>
</comment>
<dbReference type="PANTHER" id="PTHR36923">
    <property type="entry name" value="FERREDOXIN"/>
    <property type="match status" value="1"/>
</dbReference>
<evidence type="ECO:0000313" key="10">
    <source>
        <dbReference type="EMBL" id="MDQ0364117.1"/>
    </source>
</evidence>
<reference evidence="10 11" key="1">
    <citation type="submission" date="2023-07" db="EMBL/GenBank/DDBJ databases">
        <title>Sequencing the genomes of 1000 actinobacteria strains.</title>
        <authorList>
            <person name="Klenk H.-P."/>
        </authorList>
    </citation>
    <scope>NUCLEOTIDE SEQUENCE [LARGE SCALE GENOMIC DNA]</scope>
    <source>
        <strain evidence="10 11">DSM 44709</strain>
    </source>
</reference>
<comment type="cofactor">
    <cofactor evidence="1">
        <name>[3Fe-4S] cluster</name>
        <dbReference type="ChEBI" id="CHEBI:21137"/>
    </cofactor>
</comment>
<dbReference type="Proteomes" id="UP001240236">
    <property type="component" value="Unassembled WGS sequence"/>
</dbReference>
<evidence type="ECO:0000256" key="2">
    <source>
        <dbReference type="ARBA" id="ARBA00022448"/>
    </source>
</evidence>